<sequence length="287" mass="31045">MSAITVGRPVALRRPIYGWALHDGFVVARRNLIQTLRVPELLFFSLVQPVIFVLLFAYVFGGAIPIPGDGASSADAANAYRQYLMPGIFGQTVAFAAAASTVGLAEDMSRGIIDRFRALPMSPSAVLLGRTFADAVRQILVLAVLSITGLLVGWRINNGLFSALLAYALLLFFAYTVAWVGAWIGLSVPNPETANTAGLAWLFPLTFLSNAFVPISSMPDWLQPIAAYNPISTLVLSTRELFGNPTGIQPHYWSLDHAALYTLISCAVLIGIFAPLAVRKYRNATSR</sequence>
<dbReference type="InterPro" id="IPR051784">
    <property type="entry name" value="Nod_factor_ABC_transporter"/>
</dbReference>
<dbReference type="Pfam" id="PF01061">
    <property type="entry name" value="ABC2_membrane"/>
    <property type="match status" value="1"/>
</dbReference>
<dbReference type="AlphaFoldDB" id="A0A6J6N6K2"/>
<dbReference type="PRINTS" id="PR00164">
    <property type="entry name" value="ABC2TRNSPORT"/>
</dbReference>
<evidence type="ECO:0000313" key="8">
    <source>
        <dbReference type="EMBL" id="CAB5030494.1"/>
    </source>
</evidence>
<evidence type="ECO:0000259" key="6">
    <source>
        <dbReference type="PROSITE" id="PS51012"/>
    </source>
</evidence>
<evidence type="ECO:0000256" key="2">
    <source>
        <dbReference type="ARBA" id="ARBA00022692"/>
    </source>
</evidence>
<gene>
    <name evidence="7" type="ORF">UFOPK2310_01195</name>
    <name evidence="8" type="ORF">UFOPK4092_01569</name>
</gene>
<organism evidence="7">
    <name type="scientific">freshwater metagenome</name>
    <dbReference type="NCBI Taxonomy" id="449393"/>
    <lineage>
        <taxon>unclassified sequences</taxon>
        <taxon>metagenomes</taxon>
        <taxon>ecological metagenomes</taxon>
    </lineage>
</organism>
<evidence type="ECO:0000256" key="5">
    <source>
        <dbReference type="SAM" id="Phobius"/>
    </source>
</evidence>
<protein>
    <submittedName>
        <fullName evidence="7">Unannotated protein</fullName>
    </submittedName>
</protein>
<evidence type="ECO:0000256" key="1">
    <source>
        <dbReference type="ARBA" id="ARBA00004141"/>
    </source>
</evidence>
<feature type="transmembrane region" description="Helical" evidence="5">
    <location>
        <begin position="41"/>
        <end position="64"/>
    </location>
</feature>
<feature type="transmembrane region" description="Helical" evidence="5">
    <location>
        <begin position="84"/>
        <end position="105"/>
    </location>
</feature>
<evidence type="ECO:0000313" key="7">
    <source>
        <dbReference type="EMBL" id="CAB4680525.1"/>
    </source>
</evidence>
<dbReference type="EMBL" id="CAEZWW010000159">
    <property type="protein sequence ID" value="CAB4680525.1"/>
    <property type="molecule type" value="Genomic_DNA"/>
</dbReference>
<dbReference type="GO" id="GO:0140359">
    <property type="term" value="F:ABC-type transporter activity"/>
    <property type="evidence" value="ECO:0007669"/>
    <property type="project" value="InterPro"/>
</dbReference>
<feature type="transmembrane region" description="Helical" evidence="5">
    <location>
        <begin position="198"/>
        <end position="215"/>
    </location>
</feature>
<dbReference type="InterPro" id="IPR047817">
    <property type="entry name" value="ABC2_TM_bact-type"/>
</dbReference>
<dbReference type="PANTHER" id="PTHR43229:SF2">
    <property type="entry name" value="NODULATION PROTEIN J"/>
    <property type="match status" value="1"/>
</dbReference>
<dbReference type="EMBL" id="CAFBPJ010000248">
    <property type="protein sequence ID" value="CAB5030494.1"/>
    <property type="molecule type" value="Genomic_DNA"/>
</dbReference>
<comment type="subcellular location">
    <subcellularLocation>
        <location evidence="1">Membrane</location>
        <topology evidence="1">Multi-pass membrane protein</topology>
    </subcellularLocation>
</comment>
<evidence type="ECO:0000256" key="4">
    <source>
        <dbReference type="ARBA" id="ARBA00023136"/>
    </source>
</evidence>
<name>A0A6J6N6K2_9ZZZZ</name>
<dbReference type="PROSITE" id="PS51012">
    <property type="entry name" value="ABC_TM2"/>
    <property type="match status" value="1"/>
</dbReference>
<dbReference type="InterPro" id="IPR000412">
    <property type="entry name" value="ABC_2_transport"/>
</dbReference>
<keyword evidence="4 5" id="KW-0472">Membrane</keyword>
<feature type="transmembrane region" description="Helical" evidence="5">
    <location>
        <begin position="163"/>
        <end position="186"/>
    </location>
</feature>
<keyword evidence="2 5" id="KW-0812">Transmembrane</keyword>
<dbReference type="InterPro" id="IPR013525">
    <property type="entry name" value="ABC2_TM"/>
</dbReference>
<feature type="transmembrane region" description="Helical" evidence="5">
    <location>
        <begin position="139"/>
        <end position="157"/>
    </location>
</feature>
<feature type="domain" description="ABC transmembrane type-2" evidence="6">
    <location>
        <begin position="40"/>
        <end position="284"/>
    </location>
</feature>
<keyword evidence="3 5" id="KW-1133">Transmembrane helix</keyword>
<dbReference type="GO" id="GO:0043190">
    <property type="term" value="C:ATP-binding cassette (ABC) transporter complex"/>
    <property type="evidence" value="ECO:0007669"/>
    <property type="project" value="InterPro"/>
</dbReference>
<evidence type="ECO:0000256" key="3">
    <source>
        <dbReference type="ARBA" id="ARBA00022989"/>
    </source>
</evidence>
<reference evidence="7" key="1">
    <citation type="submission" date="2020-05" db="EMBL/GenBank/DDBJ databases">
        <authorList>
            <person name="Chiriac C."/>
            <person name="Salcher M."/>
            <person name="Ghai R."/>
            <person name="Kavagutti S V."/>
        </authorList>
    </citation>
    <scope>NUCLEOTIDE SEQUENCE</scope>
</reference>
<accession>A0A6J6N6K2</accession>
<proteinExistence type="predicted"/>
<feature type="transmembrane region" description="Helical" evidence="5">
    <location>
        <begin position="258"/>
        <end position="278"/>
    </location>
</feature>
<dbReference type="PANTHER" id="PTHR43229">
    <property type="entry name" value="NODULATION PROTEIN J"/>
    <property type="match status" value="1"/>
</dbReference>
<dbReference type="PIRSF" id="PIRSF006648">
    <property type="entry name" value="DrrB"/>
    <property type="match status" value="1"/>
</dbReference>